<dbReference type="InParanoid" id="L0ADR0"/>
<evidence type="ECO:0000313" key="2">
    <source>
        <dbReference type="Proteomes" id="UP000010469"/>
    </source>
</evidence>
<dbReference type="GeneID" id="14212836"/>
<sequence length="176" mass="19667">MSEDNQNNEEKKQEKTYTIRGLNEDLYESFTKAAKEMGTTVGELMNQAMSQFLVTLEAGKDVGKKISEKASKASSTLVKGPFDAFKQLLSYIGEFDIVSNITELTVTKQDLENSEKPIVFSNIKKLVFSPDIDINTFNTKVRSIKVVDEVVVPSTLPLIPVAKKCQLVKKITQLKQ</sequence>
<evidence type="ECO:0000313" key="1">
    <source>
        <dbReference type="EMBL" id="AFZ71272.1"/>
    </source>
</evidence>
<dbReference type="HOGENOM" id="CLU_130233_0_0_2"/>
<dbReference type="RefSeq" id="WP_015233169.1">
    <property type="nucleotide sequence ID" value="NC_019791.1"/>
</dbReference>
<keyword evidence="2" id="KW-1185">Reference proteome</keyword>
<dbReference type="AlphaFoldDB" id="L0ADR0"/>
<dbReference type="EMBL" id="CP003378">
    <property type="protein sequence ID" value="AFZ71272.1"/>
    <property type="molecule type" value="Genomic_DNA"/>
</dbReference>
<accession>L0ADR0</accession>
<name>L0ADR0_CALLD</name>
<reference evidence="2" key="1">
    <citation type="submission" date="2012-03" db="EMBL/GenBank/DDBJ databases">
        <title>Complete genome of Caldisphaera lagunensis DSM 15908.</title>
        <authorList>
            <person name="Lucas S."/>
            <person name="Copeland A."/>
            <person name="Lapidus A."/>
            <person name="Glavina del Rio T."/>
            <person name="Dalin E."/>
            <person name="Tice H."/>
            <person name="Bruce D."/>
            <person name="Goodwin L."/>
            <person name="Pitluck S."/>
            <person name="Peters L."/>
            <person name="Mikhailova N."/>
            <person name="Teshima H."/>
            <person name="Kyrpides N."/>
            <person name="Mavromatis K."/>
            <person name="Ivanova N."/>
            <person name="Brettin T."/>
            <person name="Detter J.C."/>
            <person name="Han C."/>
            <person name="Larimer F."/>
            <person name="Land M."/>
            <person name="Hauser L."/>
            <person name="Markowitz V."/>
            <person name="Cheng J.-F."/>
            <person name="Hugenholtz P."/>
            <person name="Woyke T."/>
            <person name="Wu D."/>
            <person name="Spring S."/>
            <person name="Schroeder M."/>
            <person name="Brambilla E."/>
            <person name="Klenk H.-P."/>
            <person name="Eisen J.A."/>
        </authorList>
    </citation>
    <scope>NUCLEOTIDE SEQUENCE [LARGE SCALE GENOMIC DNA]</scope>
    <source>
        <strain evidence="2">DSM 15908 / JCM 11604 / IC-154</strain>
    </source>
</reference>
<gene>
    <name evidence="1" type="ordered locus">Calag_1574</name>
</gene>
<dbReference type="KEGG" id="clg:Calag_1574"/>
<protein>
    <submittedName>
        <fullName evidence="1">Uncharacterized protein</fullName>
    </submittedName>
</protein>
<dbReference type="STRING" id="1056495.Calag_1574"/>
<dbReference type="eggNOG" id="arCOG05401">
    <property type="taxonomic scope" value="Archaea"/>
</dbReference>
<organism evidence="1 2">
    <name type="scientific">Caldisphaera lagunensis (strain DSM 15908 / JCM 11604 / ANMR 0165 / IC-154)</name>
    <dbReference type="NCBI Taxonomy" id="1056495"/>
    <lineage>
        <taxon>Archaea</taxon>
        <taxon>Thermoproteota</taxon>
        <taxon>Thermoprotei</taxon>
        <taxon>Acidilobales</taxon>
        <taxon>Caldisphaeraceae</taxon>
        <taxon>Caldisphaera</taxon>
    </lineage>
</organism>
<proteinExistence type="predicted"/>
<dbReference type="OrthoDB" id="56816at2157"/>
<dbReference type="Proteomes" id="UP000010469">
    <property type="component" value="Chromosome"/>
</dbReference>